<protein>
    <submittedName>
        <fullName evidence="9">Putative hydroxymethylpyrimidine transport system permease protein</fullName>
    </submittedName>
</protein>
<dbReference type="Proteomes" id="UP000295066">
    <property type="component" value="Unassembled WGS sequence"/>
</dbReference>
<comment type="subcellular location">
    <subcellularLocation>
        <location evidence="1 7">Cell membrane</location>
        <topology evidence="1 7">Multi-pass membrane protein</topology>
    </subcellularLocation>
</comment>
<dbReference type="Gene3D" id="1.10.3720.10">
    <property type="entry name" value="MetI-like"/>
    <property type="match status" value="1"/>
</dbReference>
<organism evidence="9 10">
    <name type="scientific">Aminivibrio pyruvatiphilus</name>
    <dbReference type="NCBI Taxonomy" id="1005740"/>
    <lineage>
        <taxon>Bacteria</taxon>
        <taxon>Thermotogati</taxon>
        <taxon>Synergistota</taxon>
        <taxon>Synergistia</taxon>
        <taxon>Synergistales</taxon>
        <taxon>Aminobacteriaceae</taxon>
        <taxon>Aminivibrio</taxon>
    </lineage>
</organism>
<gene>
    <name evidence="9" type="ORF">C8D99_1259</name>
</gene>
<evidence type="ECO:0000256" key="4">
    <source>
        <dbReference type="ARBA" id="ARBA00022692"/>
    </source>
</evidence>
<dbReference type="SUPFAM" id="SSF161098">
    <property type="entry name" value="MetI-like"/>
    <property type="match status" value="1"/>
</dbReference>
<evidence type="ECO:0000256" key="6">
    <source>
        <dbReference type="ARBA" id="ARBA00023136"/>
    </source>
</evidence>
<dbReference type="GO" id="GO:0005886">
    <property type="term" value="C:plasma membrane"/>
    <property type="evidence" value="ECO:0007669"/>
    <property type="project" value="UniProtKB-SubCell"/>
</dbReference>
<evidence type="ECO:0000313" key="10">
    <source>
        <dbReference type="Proteomes" id="UP000295066"/>
    </source>
</evidence>
<dbReference type="EMBL" id="SORI01000025">
    <property type="protein sequence ID" value="TDY55329.1"/>
    <property type="molecule type" value="Genomic_DNA"/>
</dbReference>
<dbReference type="InterPro" id="IPR035906">
    <property type="entry name" value="MetI-like_sf"/>
</dbReference>
<feature type="transmembrane region" description="Helical" evidence="7">
    <location>
        <begin position="214"/>
        <end position="233"/>
    </location>
</feature>
<dbReference type="GO" id="GO:0055085">
    <property type="term" value="P:transmembrane transport"/>
    <property type="evidence" value="ECO:0007669"/>
    <property type="project" value="InterPro"/>
</dbReference>
<feature type="transmembrane region" description="Helical" evidence="7">
    <location>
        <begin position="171"/>
        <end position="193"/>
    </location>
</feature>
<name>A0A4R8M107_9BACT</name>
<dbReference type="CDD" id="cd06261">
    <property type="entry name" value="TM_PBP2"/>
    <property type="match status" value="1"/>
</dbReference>
<evidence type="ECO:0000256" key="1">
    <source>
        <dbReference type="ARBA" id="ARBA00004651"/>
    </source>
</evidence>
<dbReference type="OrthoDB" id="9796361at2"/>
<feature type="transmembrane region" description="Helical" evidence="7">
    <location>
        <begin position="92"/>
        <end position="113"/>
    </location>
</feature>
<comment type="similarity">
    <text evidence="7">Belongs to the binding-protein-dependent transport system permease family.</text>
</comment>
<feature type="transmembrane region" description="Helical" evidence="7">
    <location>
        <begin position="60"/>
        <end position="80"/>
    </location>
</feature>
<keyword evidence="3" id="KW-1003">Cell membrane</keyword>
<dbReference type="AlphaFoldDB" id="A0A4R8M107"/>
<accession>A0A4R8M107</accession>
<evidence type="ECO:0000256" key="5">
    <source>
        <dbReference type="ARBA" id="ARBA00022989"/>
    </source>
</evidence>
<dbReference type="Pfam" id="PF00528">
    <property type="entry name" value="BPD_transp_1"/>
    <property type="match status" value="1"/>
</dbReference>
<evidence type="ECO:0000256" key="2">
    <source>
        <dbReference type="ARBA" id="ARBA00022448"/>
    </source>
</evidence>
<feature type="domain" description="ABC transmembrane type-1" evidence="8">
    <location>
        <begin position="53"/>
        <end position="233"/>
    </location>
</feature>
<proteinExistence type="inferred from homology"/>
<evidence type="ECO:0000313" key="9">
    <source>
        <dbReference type="EMBL" id="TDY55329.1"/>
    </source>
</evidence>
<reference evidence="9 10" key="1">
    <citation type="submission" date="2019-03" db="EMBL/GenBank/DDBJ databases">
        <title>Genomic Encyclopedia of Type Strains, Phase IV (KMG-IV): sequencing the most valuable type-strain genomes for metagenomic binning, comparative biology and taxonomic classification.</title>
        <authorList>
            <person name="Goeker M."/>
        </authorList>
    </citation>
    <scope>NUCLEOTIDE SEQUENCE [LARGE SCALE GENOMIC DNA]</scope>
    <source>
        <strain evidence="9 10">DSM 25964</strain>
    </source>
</reference>
<feature type="transmembrane region" description="Helical" evidence="7">
    <location>
        <begin position="119"/>
        <end position="135"/>
    </location>
</feature>
<evidence type="ECO:0000256" key="3">
    <source>
        <dbReference type="ARBA" id="ARBA00022475"/>
    </source>
</evidence>
<keyword evidence="6 7" id="KW-0472">Membrane</keyword>
<feature type="transmembrane region" description="Helical" evidence="7">
    <location>
        <begin position="147"/>
        <end position="165"/>
    </location>
</feature>
<keyword evidence="5 7" id="KW-1133">Transmembrane helix</keyword>
<dbReference type="InterPro" id="IPR000515">
    <property type="entry name" value="MetI-like"/>
</dbReference>
<evidence type="ECO:0000259" key="8">
    <source>
        <dbReference type="PROSITE" id="PS50928"/>
    </source>
</evidence>
<dbReference type="PANTHER" id="PTHR30151">
    <property type="entry name" value="ALKANE SULFONATE ABC TRANSPORTER-RELATED, MEMBRANE SUBUNIT"/>
    <property type="match status" value="1"/>
</dbReference>
<evidence type="ECO:0000256" key="7">
    <source>
        <dbReference type="RuleBase" id="RU363032"/>
    </source>
</evidence>
<keyword evidence="10" id="KW-1185">Reference proteome</keyword>
<dbReference type="PROSITE" id="PS50928">
    <property type="entry name" value="ABC_TM1"/>
    <property type="match status" value="1"/>
</dbReference>
<keyword evidence="2 7" id="KW-0813">Transport</keyword>
<dbReference type="RefSeq" id="WP_133959001.1">
    <property type="nucleotide sequence ID" value="NZ_SORI01000025.1"/>
</dbReference>
<keyword evidence="4 7" id="KW-0812">Transmembrane</keyword>
<comment type="caution">
    <text evidence="9">The sequence shown here is derived from an EMBL/GenBank/DDBJ whole genome shotgun (WGS) entry which is preliminary data.</text>
</comment>
<dbReference type="PANTHER" id="PTHR30151:SF20">
    <property type="entry name" value="ABC TRANSPORTER PERMEASE PROTEIN HI_0355-RELATED"/>
    <property type="match status" value="1"/>
</dbReference>
<sequence length="248" mass="26890">MRQAALPLFFFIAFLAAWESFCRLFALPPFLLPAPSRVALVLVTEAPLLLRHGLTTTLEILLGILLSLAAGVPLSIAMFFSPALEKALSPLLIASQAIPVFAAAPLLVVWFGYGMGSKVAMAAVIIFFPVTVTLLQGFKSCDPELKTLFSVMGAGFLTTLRHLYWPWALPYFFAGLRVAVSVAAIGAVIGEWVGSLDGLGFLMMQANARLRVDLVFASIVVLSAVSLSLWGAVCFLEKKTVRWTEKKR</sequence>